<comment type="similarity">
    <text evidence="2 5">Belongs to the ORC2 family.</text>
</comment>
<dbReference type="InterPro" id="IPR056773">
    <property type="entry name" value="WHD_ORC2"/>
</dbReference>
<comment type="subcellular location">
    <subcellularLocation>
        <location evidence="1 5">Nucleus</location>
    </subcellularLocation>
</comment>
<evidence type="ECO:0000313" key="10">
    <source>
        <dbReference type="Proteomes" id="UP000503462"/>
    </source>
</evidence>
<evidence type="ECO:0000256" key="5">
    <source>
        <dbReference type="RuleBase" id="RU368084"/>
    </source>
</evidence>
<feature type="region of interest" description="Disordered" evidence="6">
    <location>
        <begin position="141"/>
        <end position="175"/>
    </location>
</feature>
<dbReference type="OrthoDB" id="346673at2759"/>
<reference evidence="9 10" key="1">
    <citation type="journal article" date="2016" name="Sci. Rep.">
        <title>Peltaster fructicola genome reveals evolution from an invasive phytopathogen to an ectophytic parasite.</title>
        <authorList>
            <person name="Xu C."/>
            <person name="Chen H."/>
            <person name="Gleason M.L."/>
            <person name="Xu J.R."/>
            <person name="Liu H."/>
            <person name="Zhang R."/>
            <person name="Sun G."/>
        </authorList>
    </citation>
    <scope>NUCLEOTIDE SEQUENCE [LARGE SCALE GENOMIC DNA]</scope>
    <source>
        <strain evidence="9 10">LNHT1506</strain>
    </source>
</reference>
<feature type="domain" description="Origin recognition complex subunit 2 winged-helix" evidence="8">
    <location>
        <begin position="496"/>
        <end position="557"/>
    </location>
</feature>
<protein>
    <recommendedName>
        <fullName evidence="5">Origin recognition complex subunit 2</fullName>
    </recommendedName>
</protein>
<feature type="compositionally biased region" description="Polar residues" evidence="6">
    <location>
        <begin position="55"/>
        <end position="68"/>
    </location>
</feature>
<dbReference type="Pfam" id="PF04084">
    <property type="entry name" value="RecA-like_ORC2"/>
    <property type="match status" value="1"/>
</dbReference>
<dbReference type="InterPro" id="IPR056772">
    <property type="entry name" value="RecA-like_ORC2"/>
</dbReference>
<comment type="function">
    <text evidence="5">Component of the origin recognition complex (ORC) that binds origins of replication. DNA-binding is ATP-dependent. ORC is required to assemble the pre-replication complex necessary to initiate DNA replication.</text>
</comment>
<evidence type="ECO:0000259" key="7">
    <source>
        <dbReference type="Pfam" id="PF04084"/>
    </source>
</evidence>
<feature type="region of interest" description="Disordered" evidence="6">
    <location>
        <begin position="469"/>
        <end position="497"/>
    </location>
</feature>
<evidence type="ECO:0000256" key="3">
    <source>
        <dbReference type="ARBA" id="ARBA00022705"/>
    </source>
</evidence>
<dbReference type="Proteomes" id="UP000503462">
    <property type="component" value="Chromosome 3"/>
</dbReference>
<feature type="compositionally biased region" description="Basic residues" evidence="6">
    <location>
        <begin position="152"/>
        <end position="162"/>
    </location>
</feature>
<dbReference type="InterPro" id="IPR007220">
    <property type="entry name" value="ORC2"/>
</dbReference>
<feature type="compositionally biased region" description="Basic residues" evidence="6">
    <location>
        <begin position="16"/>
        <end position="25"/>
    </location>
</feature>
<dbReference type="PANTHER" id="PTHR14052">
    <property type="entry name" value="ORIGIN RECOGNITION COMPLEX SUBUNIT 2"/>
    <property type="match status" value="1"/>
</dbReference>
<evidence type="ECO:0000256" key="2">
    <source>
        <dbReference type="ARBA" id="ARBA00007421"/>
    </source>
</evidence>
<evidence type="ECO:0000259" key="8">
    <source>
        <dbReference type="Pfam" id="PF24882"/>
    </source>
</evidence>
<dbReference type="PANTHER" id="PTHR14052:SF0">
    <property type="entry name" value="ORIGIN RECOGNITION COMPLEX SUBUNIT 2"/>
    <property type="match status" value="1"/>
</dbReference>
<comment type="subunit">
    <text evidence="5">Component of the origin recognition complex (ORC).</text>
</comment>
<dbReference type="GO" id="GO:0005664">
    <property type="term" value="C:nuclear origin of replication recognition complex"/>
    <property type="evidence" value="ECO:0007669"/>
    <property type="project" value="UniProtKB-UniRule"/>
</dbReference>
<keyword evidence="10" id="KW-1185">Reference proteome</keyword>
<evidence type="ECO:0000256" key="6">
    <source>
        <dbReference type="SAM" id="MobiDB-lite"/>
    </source>
</evidence>
<proteinExistence type="inferred from homology"/>
<dbReference type="GO" id="GO:0003688">
    <property type="term" value="F:DNA replication origin binding"/>
    <property type="evidence" value="ECO:0007669"/>
    <property type="project" value="UniProtKB-UniRule"/>
</dbReference>
<evidence type="ECO:0000256" key="4">
    <source>
        <dbReference type="ARBA" id="ARBA00023242"/>
    </source>
</evidence>
<name>A0A6H0XV81_9PEZI</name>
<accession>A0A6H0XV81</accession>
<evidence type="ECO:0000313" key="9">
    <source>
        <dbReference type="EMBL" id="QIW98564.1"/>
    </source>
</evidence>
<organism evidence="9 10">
    <name type="scientific">Peltaster fructicola</name>
    <dbReference type="NCBI Taxonomy" id="286661"/>
    <lineage>
        <taxon>Eukaryota</taxon>
        <taxon>Fungi</taxon>
        <taxon>Dikarya</taxon>
        <taxon>Ascomycota</taxon>
        <taxon>Pezizomycotina</taxon>
        <taxon>Dothideomycetes</taxon>
        <taxon>Dothideomycetes incertae sedis</taxon>
        <taxon>Peltaster</taxon>
    </lineage>
</organism>
<evidence type="ECO:0000256" key="1">
    <source>
        <dbReference type="ARBA" id="ARBA00004123"/>
    </source>
</evidence>
<dbReference type="GO" id="GO:0006260">
    <property type="term" value="P:DNA replication"/>
    <property type="evidence" value="ECO:0007669"/>
    <property type="project" value="UniProtKB-UniRule"/>
</dbReference>
<dbReference type="AlphaFoldDB" id="A0A6H0XV81"/>
<sequence>MVKRTLAEPDIENPRTPKKAKHSATKAKAPVELPAQAPAATPSHLRSILKATPSKGRSAQTQDKTPSSGRVLFSAQHAAATEASPSTHAKAVRNDISARKKSAAIIEQQAIAAHELSEAEDDIAELARAILDDEAELDAQVNDELTADQPVKRGRGRPKGSVRVRTPSPPPDLPAQEHYFFRNRPHAGKTSSNMLPSHLLLNHEDYLAQIKAYQDTHADDLKRLQELHTRSFEQWQFELEEGFSICMYGYGSKRELMMQFAHYLHDAGPKTTRIVVVNGYNHSLGIKDILTILAGLVLPKNAKPPLQHNALFETVVKALDKHASRIHLFIHNLDSPSLRKPAIQSMLARLAKHKSISLIASCDNLNFGLLWDLNLLRQFGFVFHDTTTFEPWSVELDSVEEVNLLLGRSSRRLTGKDGVGYVLRSLPENARNLFKILVTEQLTLDVEYDPNAGVQHEDDDDLLGASDEEAAMQVDTPSRRGRGRPPKKKQTPAKAKQTPVEGVEYRVLYHKAVEEFVCSSEVNFRTLLKEFHDHQMIESRKDPMGTERLIVPFRREELETILEEL</sequence>
<gene>
    <name evidence="9" type="ORF">AMS68_004082</name>
</gene>
<feature type="domain" description="Origin recognition complex subunit 2 RecA-like" evidence="7">
    <location>
        <begin position="221"/>
        <end position="386"/>
    </location>
</feature>
<dbReference type="EMBL" id="CP051141">
    <property type="protein sequence ID" value="QIW98564.1"/>
    <property type="molecule type" value="Genomic_DNA"/>
</dbReference>
<keyword evidence="4 5" id="KW-0539">Nucleus</keyword>
<feature type="compositionally biased region" description="Basic residues" evidence="6">
    <location>
        <begin position="479"/>
        <end position="491"/>
    </location>
</feature>
<dbReference type="Pfam" id="PF24882">
    <property type="entry name" value="WHD_ORC2"/>
    <property type="match status" value="1"/>
</dbReference>
<keyword evidence="3 5" id="KW-0235">DNA replication</keyword>
<feature type="region of interest" description="Disordered" evidence="6">
    <location>
        <begin position="1"/>
        <end position="91"/>
    </location>
</feature>